<protein>
    <submittedName>
        <fullName evidence="1">Uncharacterized protein</fullName>
    </submittedName>
</protein>
<name>A0A3M7PAS6_BRAPC</name>
<dbReference type="Proteomes" id="UP000276133">
    <property type="component" value="Unassembled WGS sequence"/>
</dbReference>
<sequence>MYIFDLESKNLKSDLSELFLSIFRYFNTHGCDSNDRCLSIKVFFIPANYKITHKLDGRKTKYSVAMSYFLDLINYANL</sequence>
<dbReference type="AlphaFoldDB" id="A0A3M7PAS6"/>
<dbReference type="EMBL" id="REGN01012327">
    <property type="protein sequence ID" value="RMZ95870.1"/>
    <property type="molecule type" value="Genomic_DNA"/>
</dbReference>
<evidence type="ECO:0000313" key="1">
    <source>
        <dbReference type="EMBL" id="RMZ95870.1"/>
    </source>
</evidence>
<accession>A0A3M7PAS6</accession>
<organism evidence="1 2">
    <name type="scientific">Brachionus plicatilis</name>
    <name type="common">Marine rotifer</name>
    <name type="synonym">Brachionus muelleri</name>
    <dbReference type="NCBI Taxonomy" id="10195"/>
    <lineage>
        <taxon>Eukaryota</taxon>
        <taxon>Metazoa</taxon>
        <taxon>Spiralia</taxon>
        <taxon>Gnathifera</taxon>
        <taxon>Rotifera</taxon>
        <taxon>Eurotatoria</taxon>
        <taxon>Monogononta</taxon>
        <taxon>Pseudotrocha</taxon>
        <taxon>Ploima</taxon>
        <taxon>Brachionidae</taxon>
        <taxon>Brachionus</taxon>
    </lineage>
</organism>
<gene>
    <name evidence="1" type="ORF">BpHYR1_039183</name>
</gene>
<proteinExistence type="predicted"/>
<keyword evidence="2" id="KW-1185">Reference proteome</keyword>
<comment type="caution">
    <text evidence="1">The sequence shown here is derived from an EMBL/GenBank/DDBJ whole genome shotgun (WGS) entry which is preliminary data.</text>
</comment>
<reference evidence="1 2" key="1">
    <citation type="journal article" date="2018" name="Sci. Rep.">
        <title>Genomic signatures of local adaptation to the degree of environmental predictability in rotifers.</title>
        <authorList>
            <person name="Franch-Gras L."/>
            <person name="Hahn C."/>
            <person name="Garcia-Roger E.M."/>
            <person name="Carmona M.J."/>
            <person name="Serra M."/>
            <person name="Gomez A."/>
        </authorList>
    </citation>
    <scope>NUCLEOTIDE SEQUENCE [LARGE SCALE GENOMIC DNA]</scope>
    <source>
        <strain evidence="1">HYR1</strain>
    </source>
</reference>
<evidence type="ECO:0000313" key="2">
    <source>
        <dbReference type="Proteomes" id="UP000276133"/>
    </source>
</evidence>